<keyword evidence="1" id="KW-0812">Transmembrane</keyword>
<organism evidence="2">
    <name type="scientific">marine sediment metagenome</name>
    <dbReference type="NCBI Taxonomy" id="412755"/>
    <lineage>
        <taxon>unclassified sequences</taxon>
        <taxon>metagenomes</taxon>
        <taxon>ecological metagenomes</taxon>
    </lineage>
</organism>
<dbReference type="AlphaFoldDB" id="A0A1B6NUN9"/>
<keyword evidence="1" id="KW-0472">Membrane</keyword>
<proteinExistence type="predicted"/>
<reference evidence="2" key="1">
    <citation type="submission" date="2013-11" db="EMBL/GenBank/DDBJ databases">
        <title>Microbial diversity, functional groups and degradation webs in Northern and Southern Mediterranean and Red Sea marine crude oil polluted sites.</title>
        <authorList>
            <person name="Daffonchio D."/>
            <person name="Mapelli F."/>
            <person name="Ferrer M."/>
            <person name="Richter M."/>
            <person name="Cherif A."/>
            <person name="Malkawi H.I."/>
            <person name="Yakimov M.M."/>
            <person name="Abdel-Fattah Y.R."/>
            <person name="Blaghen M."/>
            <person name="Golyshin P.N."/>
            <person name="Kalogerakis N."/>
            <person name="Boon N."/>
            <person name="Magagnini M."/>
            <person name="Fava F."/>
        </authorList>
    </citation>
    <scope>NUCLEOTIDE SEQUENCE</scope>
</reference>
<comment type="caution">
    <text evidence="2">The sequence shown here is derived from an EMBL/GenBank/DDBJ whole genome shotgun (WGS) entry which is preliminary data.</text>
</comment>
<evidence type="ECO:0000256" key="1">
    <source>
        <dbReference type="SAM" id="Phobius"/>
    </source>
</evidence>
<evidence type="ECO:0000313" key="2">
    <source>
        <dbReference type="EMBL" id="KTF07179.1"/>
    </source>
</evidence>
<name>A0A1B6NUN9_9ZZZZ</name>
<feature type="non-terminal residue" evidence="2">
    <location>
        <position position="1"/>
    </location>
</feature>
<accession>A0A1B6NUN9</accession>
<feature type="transmembrane region" description="Helical" evidence="1">
    <location>
        <begin position="6"/>
        <end position="28"/>
    </location>
</feature>
<sequence length="49" mass="5374">VMIIAATIIMVVIVTTVIAVVIQIIAVWDTVIEKVVFNMHHLLSDISSL</sequence>
<keyword evidence="1" id="KW-1133">Transmembrane helix</keyword>
<dbReference type="EMBL" id="AYSL01000708">
    <property type="protein sequence ID" value="KTF07179.1"/>
    <property type="molecule type" value="Genomic_DNA"/>
</dbReference>
<protein>
    <submittedName>
        <fullName evidence="2">Secreted protein</fullName>
    </submittedName>
</protein>
<gene>
    <name evidence="2" type="ORF">MGSAQ_001325</name>
</gene>